<organism evidence="1 2">
    <name type="scientific">Aminipila butyrica</name>
    <dbReference type="NCBI Taxonomy" id="433296"/>
    <lineage>
        <taxon>Bacteria</taxon>
        <taxon>Bacillati</taxon>
        <taxon>Bacillota</taxon>
        <taxon>Clostridia</taxon>
        <taxon>Peptostreptococcales</taxon>
        <taxon>Anaerovoracaceae</taxon>
        <taxon>Aminipila</taxon>
    </lineage>
</organism>
<dbReference type="RefSeq" id="WP_163067787.1">
    <property type="nucleotide sequence ID" value="NZ_CP048649.1"/>
</dbReference>
<dbReference type="AlphaFoldDB" id="A0A858C018"/>
<name>A0A858C018_9FIRM</name>
<evidence type="ECO:0000313" key="2">
    <source>
        <dbReference type="Proteomes" id="UP000466848"/>
    </source>
</evidence>
<dbReference type="Proteomes" id="UP000466848">
    <property type="component" value="Chromosome"/>
</dbReference>
<accession>A0A858C018</accession>
<gene>
    <name evidence="1" type="ORF">Ami103574_15160</name>
</gene>
<keyword evidence="2" id="KW-1185">Reference proteome</keyword>
<protein>
    <submittedName>
        <fullName evidence="1">Uncharacterized protein</fullName>
    </submittedName>
</protein>
<dbReference type="KEGG" id="abut:Ami103574_15160"/>
<dbReference type="EMBL" id="CP048649">
    <property type="protein sequence ID" value="QIB70550.1"/>
    <property type="molecule type" value="Genomic_DNA"/>
</dbReference>
<evidence type="ECO:0000313" key="1">
    <source>
        <dbReference type="EMBL" id="QIB70550.1"/>
    </source>
</evidence>
<sequence length="51" mass="5738">MKADTKKYSAKVDKKKDLSKEELSAYILYSINGCSQVQAEPLRPAFVGSYH</sequence>
<proteinExistence type="predicted"/>
<reference evidence="1 2" key="1">
    <citation type="submission" date="2020-02" db="EMBL/GenBank/DDBJ databases">
        <authorList>
            <person name="Kim Y.B."/>
            <person name="Roh S.W."/>
        </authorList>
    </citation>
    <scope>NUCLEOTIDE SEQUENCE [LARGE SCALE GENOMIC DNA]</scope>
    <source>
        <strain evidence="1 2">DSM 103574</strain>
    </source>
</reference>